<evidence type="ECO:0000256" key="2">
    <source>
        <dbReference type="ARBA" id="ARBA00022692"/>
    </source>
</evidence>
<feature type="compositionally biased region" description="Low complexity" evidence="5">
    <location>
        <begin position="544"/>
        <end position="566"/>
    </location>
</feature>
<keyword evidence="4 6" id="KW-0472">Membrane</keyword>
<dbReference type="PROSITE" id="PS00216">
    <property type="entry name" value="SUGAR_TRANSPORT_1"/>
    <property type="match status" value="1"/>
</dbReference>
<dbReference type="AlphaFoldDB" id="A0A0K2UZM7"/>
<dbReference type="PROSITE" id="PS50850">
    <property type="entry name" value="MFS"/>
    <property type="match status" value="1"/>
</dbReference>
<protein>
    <recommendedName>
        <fullName evidence="7">Major facilitator superfamily (MFS) profile domain-containing protein</fullName>
    </recommendedName>
</protein>
<dbReference type="GeneID" id="121119664"/>
<evidence type="ECO:0000313" key="8">
    <source>
        <dbReference type="EMBL" id="CDW43718.1"/>
    </source>
</evidence>
<evidence type="ECO:0000256" key="5">
    <source>
        <dbReference type="SAM" id="MobiDB-lite"/>
    </source>
</evidence>
<evidence type="ECO:0000256" key="3">
    <source>
        <dbReference type="ARBA" id="ARBA00022989"/>
    </source>
</evidence>
<evidence type="ECO:0000256" key="4">
    <source>
        <dbReference type="ARBA" id="ARBA00023136"/>
    </source>
</evidence>
<feature type="transmembrane region" description="Helical" evidence="6">
    <location>
        <begin position="49"/>
        <end position="68"/>
    </location>
</feature>
<organism evidence="8">
    <name type="scientific">Lepeophtheirus salmonis</name>
    <name type="common">Salmon louse</name>
    <name type="synonym">Caligus salmonis</name>
    <dbReference type="NCBI Taxonomy" id="72036"/>
    <lineage>
        <taxon>Eukaryota</taxon>
        <taxon>Metazoa</taxon>
        <taxon>Ecdysozoa</taxon>
        <taxon>Arthropoda</taxon>
        <taxon>Crustacea</taxon>
        <taxon>Multicrustacea</taxon>
        <taxon>Hexanauplia</taxon>
        <taxon>Copepoda</taxon>
        <taxon>Siphonostomatoida</taxon>
        <taxon>Caligidae</taxon>
        <taxon>Lepeophtheirus</taxon>
    </lineage>
</organism>
<dbReference type="PRINTS" id="PR00171">
    <property type="entry name" value="SUGRTRNSPORT"/>
</dbReference>
<dbReference type="GO" id="GO:0022857">
    <property type="term" value="F:transmembrane transporter activity"/>
    <property type="evidence" value="ECO:0007669"/>
    <property type="project" value="InterPro"/>
</dbReference>
<feature type="transmembrane region" description="Helical" evidence="6">
    <location>
        <begin position="365"/>
        <end position="386"/>
    </location>
</feature>
<comment type="subcellular location">
    <subcellularLocation>
        <location evidence="1">Membrane</location>
        <topology evidence="1">Multi-pass membrane protein</topology>
    </subcellularLocation>
</comment>
<feature type="transmembrane region" description="Helical" evidence="6">
    <location>
        <begin position="322"/>
        <end position="345"/>
    </location>
</feature>
<feature type="transmembrane region" description="Helical" evidence="6">
    <location>
        <begin position="466"/>
        <end position="485"/>
    </location>
</feature>
<feature type="transmembrane region" description="Helical" evidence="6">
    <location>
        <begin position="393"/>
        <end position="415"/>
    </location>
</feature>
<dbReference type="KEGG" id="lsm:121119664"/>
<keyword evidence="3 6" id="KW-1133">Transmembrane helix</keyword>
<reference evidence="8" key="1">
    <citation type="submission" date="2014-05" db="EMBL/GenBank/DDBJ databases">
        <authorList>
            <person name="Chronopoulou M."/>
        </authorList>
    </citation>
    <scope>NUCLEOTIDE SEQUENCE</scope>
    <source>
        <tissue evidence="8">Whole organism</tissue>
    </source>
</reference>
<feature type="transmembrane region" description="Helical" evidence="6">
    <location>
        <begin position="12"/>
        <end position="29"/>
    </location>
</feature>
<dbReference type="RefSeq" id="XP_040570333.1">
    <property type="nucleotide sequence ID" value="XM_040714399.2"/>
</dbReference>
<dbReference type="PANTHER" id="PTHR48021">
    <property type="match status" value="1"/>
</dbReference>
<feature type="region of interest" description="Disordered" evidence="5">
    <location>
        <begin position="240"/>
        <end position="259"/>
    </location>
</feature>
<dbReference type="SUPFAM" id="SSF103473">
    <property type="entry name" value="MFS general substrate transporter"/>
    <property type="match status" value="1"/>
</dbReference>
<evidence type="ECO:0000259" key="7">
    <source>
        <dbReference type="PROSITE" id="PS50850"/>
    </source>
</evidence>
<sequence>MHYSNSWRQFYAAIIVSLGSFNLGLSLAWSNPASEYLKDIFKKEEVTWIISIFTLGAFAGAIVGGVSLRTVGRKLTIMFLSGTAAVSWIGLRFSENSFVLMLAMRFIIGFAGGGFSVSVPVYIGEIASPERRGRLGSFVSLLLIFGVNGSFLIGLFAHWSYICYAGAFIQLILFVIMLCQLPESPVFLDLHNKVTQMKEVQEWLGHCACPDCVKSPLRKSLFLFASSNIPVLFVKDPKKKGIQQEGNDKNSSSKFKKQASKTSVASLPYTKQEVMEKIQLKFKWILGKEAVLRYEGDPENELCVLEIEDDLNLMRDIRSRELLVPIGILLSIMFIYEFSGVSVMSMTASRIYQEVGDALPVEPNVATFISVGLVQLINAFIAGGIVDKLGRRILLLTGAIFMGLSTATLGGFFYLKDIMSMDEQLPGIVWMALVACFCFQFSFSLSFGPVTWIIFAELFPSKYRGYASMVASSKWIFSFITVSLFPILSEKWSTCTVFWLMSGVAILGSGLLAWKLPETKGLSQLDIDNLFKVDKPSPNSKEINTSNNSVSTTSTTLANTNGEITS</sequence>
<feature type="region of interest" description="Disordered" evidence="5">
    <location>
        <begin position="538"/>
        <end position="566"/>
    </location>
</feature>
<dbReference type="PROSITE" id="PS00217">
    <property type="entry name" value="SUGAR_TRANSPORT_2"/>
    <property type="match status" value="1"/>
</dbReference>
<dbReference type="InterPro" id="IPR036259">
    <property type="entry name" value="MFS_trans_sf"/>
</dbReference>
<evidence type="ECO:0000256" key="6">
    <source>
        <dbReference type="SAM" id="Phobius"/>
    </source>
</evidence>
<dbReference type="InterPro" id="IPR005829">
    <property type="entry name" value="Sugar_transporter_CS"/>
</dbReference>
<feature type="transmembrane region" description="Helical" evidence="6">
    <location>
        <begin position="135"/>
        <end position="153"/>
    </location>
</feature>
<dbReference type="InterPro" id="IPR020846">
    <property type="entry name" value="MFS_dom"/>
</dbReference>
<dbReference type="GO" id="GO:0016020">
    <property type="term" value="C:membrane"/>
    <property type="evidence" value="ECO:0007669"/>
    <property type="project" value="UniProtKB-SubCell"/>
</dbReference>
<dbReference type="Pfam" id="PF00083">
    <property type="entry name" value="Sugar_tr"/>
    <property type="match status" value="2"/>
</dbReference>
<name>A0A0K2UZM7_LEPSM</name>
<feature type="transmembrane region" description="Helical" evidence="6">
    <location>
        <begin position="99"/>
        <end position="123"/>
    </location>
</feature>
<dbReference type="InterPro" id="IPR005828">
    <property type="entry name" value="MFS_sugar_transport-like"/>
</dbReference>
<feature type="domain" description="Major facilitator superfamily (MFS) profile" evidence="7">
    <location>
        <begin position="8"/>
        <end position="520"/>
    </location>
</feature>
<accession>A0A0K2UZM7</accession>
<dbReference type="InterPro" id="IPR003663">
    <property type="entry name" value="Sugar/inositol_transpt"/>
</dbReference>
<proteinExistence type="predicted"/>
<feature type="transmembrane region" description="Helical" evidence="6">
    <location>
        <begin position="75"/>
        <end position="93"/>
    </location>
</feature>
<dbReference type="InterPro" id="IPR050549">
    <property type="entry name" value="MFS_Trehalose_Transporter"/>
</dbReference>
<feature type="transmembrane region" description="Helical" evidence="6">
    <location>
        <begin position="427"/>
        <end position="454"/>
    </location>
</feature>
<dbReference type="Gene3D" id="1.20.1250.20">
    <property type="entry name" value="MFS general substrate transporter like domains"/>
    <property type="match status" value="2"/>
</dbReference>
<feature type="transmembrane region" description="Helical" evidence="6">
    <location>
        <begin position="159"/>
        <end position="179"/>
    </location>
</feature>
<keyword evidence="2 6" id="KW-0812">Transmembrane</keyword>
<feature type="transmembrane region" description="Helical" evidence="6">
    <location>
        <begin position="497"/>
        <end position="514"/>
    </location>
</feature>
<evidence type="ECO:0000256" key="1">
    <source>
        <dbReference type="ARBA" id="ARBA00004141"/>
    </source>
</evidence>
<dbReference type="OrthoDB" id="4142200at2759"/>
<dbReference type="PANTHER" id="PTHR48021:SF1">
    <property type="entry name" value="GH07001P-RELATED"/>
    <property type="match status" value="1"/>
</dbReference>
<dbReference type="EMBL" id="HACA01026357">
    <property type="protein sequence ID" value="CDW43718.1"/>
    <property type="molecule type" value="Transcribed_RNA"/>
</dbReference>